<dbReference type="PANTHER" id="PTHR21437">
    <property type="entry name" value="WIDE AWAKE"/>
    <property type="match status" value="1"/>
</dbReference>
<comment type="caution">
    <text evidence="1">The sequence shown here is derived from an EMBL/GenBank/DDBJ whole genome shotgun (WGS) entry which is preliminary data.</text>
</comment>
<name>A0A921S9S2_9STRA</name>
<evidence type="ECO:0000313" key="1">
    <source>
        <dbReference type="EMBL" id="KAG2507357.1"/>
    </source>
</evidence>
<dbReference type="Proteomes" id="UP000792063">
    <property type="component" value="Unassembled WGS sequence"/>
</dbReference>
<reference evidence="1" key="1">
    <citation type="journal article" date="2015" name="Genom Data">
        <title>Genome sequences of six Phytophthora species associated with forests in New Zealand.</title>
        <authorList>
            <person name="Studholme D.J."/>
            <person name="McDougal R.L."/>
            <person name="Sambles C."/>
            <person name="Hansen E."/>
            <person name="Hardy G."/>
            <person name="Grant M."/>
            <person name="Ganley R.J."/>
            <person name="Williams N.M."/>
        </authorList>
    </citation>
    <scope>NUCLEOTIDE SEQUENCE</scope>
    <source>
        <strain evidence="1">NZFS 3630</strain>
    </source>
</reference>
<reference evidence="1" key="2">
    <citation type="submission" date="2020-06" db="EMBL/GenBank/DDBJ databases">
        <authorList>
            <person name="Studholme D.J."/>
        </authorList>
    </citation>
    <scope>NUCLEOTIDE SEQUENCE</scope>
    <source>
        <strain evidence="1">NZFS 3630</strain>
    </source>
</reference>
<proteinExistence type="predicted"/>
<gene>
    <name evidence="1" type="ORF">JM18_009050</name>
</gene>
<accession>A0A921S9S2</accession>
<evidence type="ECO:0000313" key="2">
    <source>
        <dbReference type="Proteomes" id="UP000792063"/>
    </source>
</evidence>
<organism evidence="1 2">
    <name type="scientific">Phytophthora kernoviae</name>
    <dbReference type="NCBI Taxonomy" id="325452"/>
    <lineage>
        <taxon>Eukaryota</taxon>
        <taxon>Sar</taxon>
        <taxon>Stramenopiles</taxon>
        <taxon>Oomycota</taxon>
        <taxon>Peronosporomycetes</taxon>
        <taxon>Peronosporales</taxon>
        <taxon>Peronosporaceae</taxon>
        <taxon>Phytophthora</taxon>
    </lineage>
</organism>
<dbReference type="PANTHER" id="PTHR21437:SF1">
    <property type="entry name" value="WIDE AWAKE"/>
    <property type="match status" value="1"/>
</dbReference>
<dbReference type="AlphaFoldDB" id="A0A921S9S2"/>
<sequence length="894" mass="95452">MFTPTVSAIPLDAASAVQNIAAGYALYEREVQEVRLAATYVMEIQEITTEAVRIAEVQMLQTYASPASCPGGACISGSFAFRVPTVQTIRIWAGATITGTFTLQFTRGVANSGSFTIIGDPTTAIAWNADANAVKNALISTSSSRVAAVTADDIIVTRDGDATADFDYGYVFQITFIGNTVAGETSMVTCLDSFVVSGNAAGDCTVTMNTDTAMGTDTAVQQVIVSSKKTLALGSYSLEFNHLGAQKTSNCIPFDASASTMRATLELMPNIDKVFVAREQYTADGFNGFVYRVFFHGNGVYGDVNQLTYTYNQCTVFQTQVNNILTAVSAPDTRVVISMTDPGGFNVGNKFVKAATATAAQLAEDLDQLPVFGDVLVSQSLVDEQGGYIWTVVFKDSEGDLPQFICAVDSFATGTGCETDTLTDGNALSGSFIIEASASIPFNADAATMKAALEAMSWVGTVQVQQSAPSPQYGYTWTITFLDYRGDMPTLLVTSSLVGTGSQITVREVRKGNALGGTFMLAYLKSVTAPIEWDAHATAADSNSDGSSLQEKLEALDVVGQVNVQRSANPDQEGGYVWLVTFLDNVLNSGDLPLLQGNASTLSGEATVVDVQAGITNFRKEVVVFSCQATVGNVGFTYGGVTKEITFNAALSDVEALLSVVLFGVEAESISVTTNSAQTLLCVAANAKDIKIVFNRVYGDIQLGVAQGTTITSDATITPNTAASIDGVYYDNPALVMSGTFQVGYQGQYTRPLNAESTADQLRYGLEILDTIETISVTREQSYRALPGKIDVTEGEIFVTCSSGETCKFDSASYGLPGYTIRIDGDWYTIRTDLTSPGLDNTRLYLGDLNGREIGYLRSTDTYVTVYEWTKGYVWTIDMLSVAAPLNYLRAKFM</sequence>
<protein>
    <submittedName>
        <fullName evidence="1">Uncharacterized protein</fullName>
    </submittedName>
</protein>
<dbReference type="InterPro" id="IPR039269">
    <property type="entry name" value="ANKFN1"/>
</dbReference>
<dbReference type="EMBL" id="JPWU03000761">
    <property type="protein sequence ID" value="KAG2507357.1"/>
    <property type="molecule type" value="Genomic_DNA"/>
</dbReference>